<feature type="signal peptide" evidence="4">
    <location>
        <begin position="1"/>
        <end position="16"/>
    </location>
</feature>
<keyword evidence="3" id="KW-1133">Transmembrane helix</keyword>
<protein>
    <submittedName>
        <fullName evidence="5">Uncharacterized protein</fullName>
    </submittedName>
</protein>
<evidence type="ECO:0000313" key="6">
    <source>
        <dbReference type="Proteomes" id="UP000198406"/>
    </source>
</evidence>
<feature type="transmembrane region" description="Helical" evidence="3">
    <location>
        <begin position="216"/>
        <end position="236"/>
    </location>
</feature>
<dbReference type="Proteomes" id="UP000198406">
    <property type="component" value="Unassembled WGS sequence"/>
</dbReference>
<comment type="caution">
    <text evidence="5">The sequence shown here is derived from an EMBL/GenBank/DDBJ whole genome shotgun (WGS) entry which is preliminary data.</text>
</comment>
<feature type="coiled-coil region" evidence="1">
    <location>
        <begin position="121"/>
        <end position="151"/>
    </location>
</feature>
<dbReference type="EMBL" id="BDSP01000032">
    <property type="protein sequence ID" value="GAX10953.1"/>
    <property type="molecule type" value="Genomic_DNA"/>
</dbReference>
<keyword evidence="3" id="KW-0472">Membrane</keyword>
<dbReference type="OrthoDB" id="204261at2759"/>
<feature type="region of interest" description="Disordered" evidence="2">
    <location>
        <begin position="41"/>
        <end position="78"/>
    </location>
</feature>
<sequence>MLIAVLFLAGSASSFTCPITLLVTEQPKALQFSLFAQKKRSQSEGKGFGKSGPSKSDKKSSDSAPASEDRPIAATKPFLQSVESGSSNAIPVLEDDASLSPDQQAERILRDKYGMKTLEEQQLTQKQMENINEQRRKLQEMKRKAELNEEIDFIAMIPGPVQIAIDRFLKIGLGISGILFLAAGMAITVEAWSKTTKNELPEALDQFIVGTVEPNFTTGLLVLLGFSVSLGVFAAAQLGSQGAQYREDN</sequence>
<keyword evidence="4" id="KW-0732">Signal</keyword>
<organism evidence="5 6">
    <name type="scientific">Fistulifera solaris</name>
    <name type="common">Oleaginous diatom</name>
    <dbReference type="NCBI Taxonomy" id="1519565"/>
    <lineage>
        <taxon>Eukaryota</taxon>
        <taxon>Sar</taxon>
        <taxon>Stramenopiles</taxon>
        <taxon>Ochrophyta</taxon>
        <taxon>Bacillariophyta</taxon>
        <taxon>Bacillariophyceae</taxon>
        <taxon>Bacillariophycidae</taxon>
        <taxon>Naviculales</taxon>
        <taxon>Naviculaceae</taxon>
        <taxon>Fistulifera</taxon>
    </lineage>
</organism>
<keyword evidence="6" id="KW-1185">Reference proteome</keyword>
<dbReference type="InParanoid" id="A0A1Z5JAC9"/>
<dbReference type="AlphaFoldDB" id="A0A1Z5JAC9"/>
<reference evidence="5 6" key="1">
    <citation type="journal article" date="2015" name="Plant Cell">
        <title>Oil accumulation by the oleaginous diatom Fistulifera solaris as revealed by the genome and transcriptome.</title>
        <authorList>
            <person name="Tanaka T."/>
            <person name="Maeda Y."/>
            <person name="Veluchamy A."/>
            <person name="Tanaka M."/>
            <person name="Abida H."/>
            <person name="Marechal E."/>
            <person name="Bowler C."/>
            <person name="Muto M."/>
            <person name="Sunaga Y."/>
            <person name="Tanaka M."/>
            <person name="Yoshino T."/>
            <person name="Taniguchi T."/>
            <person name="Fukuda Y."/>
            <person name="Nemoto M."/>
            <person name="Matsumoto M."/>
            <person name="Wong P.S."/>
            <person name="Aburatani S."/>
            <person name="Fujibuchi W."/>
        </authorList>
    </citation>
    <scope>NUCLEOTIDE SEQUENCE [LARGE SCALE GENOMIC DNA]</scope>
    <source>
        <strain evidence="5 6">JPCC DA0580</strain>
    </source>
</reference>
<keyword evidence="1" id="KW-0175">Coiled coil</keyword>
<evidence type="ECO:0000256" key="4">
    <source>
        <dbReference type="SAM" id="SignalP"/>
    </source>
</evidence>
<gene>
    <name evidence="5" type="ORF">FisN_2Lh483</name>
</gene>
<keyword evidence="3" id="KW-0812">Transmembrane</keyword>
<accession>A0A1Z5JAC9</accession>
<feature type="chain" id="PRO_5012622421" evidence="4">
    <location>
        <begin position="17"/>
        <end position="249"/>
    </location>
</feature>
<evidence type="ECO:0000313" key="5">
    <source>
        <dbReference type="EMBL" id="GAX10953.1"/>
    </source>
</evidence>
<evidence type="ECO:0000256" key="1">
    <source>
        <dbReference type="SAM" id="Coils"/>
    </source>
</evidence>
<feature type="compositionally biased region" description="Basic and acidic residues" evidence="2">
    <location>
        <begin position="55"/>
        <end position="71"/>
    </location>
</feature>
<proteinExistence type="predicted"/>
<evidence type="ECO:0000256" key="2">
    <source>
        <dbReference type="SAM" id="MobiDB-lite"/>
    </source>
</evidence>
<evidence type="ECO:0000256" key="3">
    <source>
        <dbReference type="SAM" id="Phobius"/>
    </source>
</evidence>
<name>A0A1Z5JAC9_FISSO</name>